<accession>A0A0D8Y4S2</accession>
<dbReference type="EMBL" id="KN716178">
    <property type="protein sequence ID" value="KJH51705.1"/>
    <property type="molecule type" value="Genomic_DNA"/>
</dbReference>
<proteinExistence type="predicted"/>
<evidence type="ECO:0000313" key="3">
    <source>
        <dbReference type="Proteomes" id="UP000053766"/>
    </source>
</evidence>
<feature type="transmembrane region" description="Helical" evidence="1">
    <location>
        <begin position="95"/>
        <end position="116"/>
    </location>
</feature>
<sequence length="119" mass="12982">MIECFNKSYNLAVSKNLVRVHPTISPSTTAKTNSSVNTKGTVTYKSNAKNLGISGQEPSSFGSKLSQAVSKLGNILGFTSDKGSDKKNLDKKVRIFTGAVEILLIVVIIILIYMYIRIR</sequence>
<organism evidence="2 3">
    <name type="scientific">Dictyocaulus viviparus</name>
    <name type="common">Bovine lungworm</name>
    <dbReference type="NCBI Taxonomy" id="29172"/>
    <lineage>
        <taxon>Eukaryota</taxon>
        <taxon>Metazoa</taxon>
        <taxon>Ecdysozoa</taxon>
        <taxon>Nematoda</taxon>
        <taxon>Chromadorea</taxon>
        <taxon>Rhabditida</taxon>
        <taxon>Rhabditina</taxon>
        <taxon>Rhabditomorpha</taxon>
        <taxon>Strongyloidea</taxon>
        <taxon>Metastrongylidae</taxon>
        <taxon>Dictyocaulus</taxon>
    </lineage>
</organism>
<name>A0A0D8Y4S2_DICVI</name>
<reference evidence="2 3" key="1">
    <citation type="submission" date="2013-11" db="EMBL/GenBank/DDBJ databases">
        <title>Draft genome of the bovine lungworm Dictyocaulus viviparus.</title>
        <authorList>
            <person name="Mitreva M."/>
        </authorList>
    </citation>
    <scope>NUCLEOTIDE SEQUENCE [LARGE SCALE GENOMIC DNA]</scope>
    <source>
        <strain evidence="2 3">HannoverDv2000</strain>
    </source>
</reference>
<dbReference type="Proteomes" id="UP000053766">
    <property type="component" value="Unassembled WGS sequence"/>
</dbReference>
<evidence type="ECO:0000256" key="1">
    <source>
        <dbReference type="SAM" id="Phobius"/>
    </source>
</evidence>
<dbReference type="AlphaFoldDB" id="A0A0D8Y4S2"/>
<protein>
    <submittedName>
        <fullName evidence="2">Uncharacterized protein</fullName>
    </submittedName>
</protein>
<reference evidence="3" key="2">
    <citation type="journal article" date="2016" name="Sci. Rep.">
        <title>Dictyocaulus viviparus genome, variome and transcriptome elucidate lungworm biology and support future intervention.</title>
        <authorList>
            <person name="McNulty S.N."/>
            <person name="Strube C."/>
            <person name="Rosa B.A."/>
            <person name="Martin J.C."/>
            <person name="Tyagi R."/>
            <person name="Choi Y.J."/>
            <person name="Wang Q."/>
            <person name="Hallsworth Pepin K."/>
            <person name="Zhang X."/>
            <person name="Ozersky P."/>
            <person name="Wilson R.K."/>
            <person name="Sternberg P.W."/>
            <person name="Gasser R.B."/>
            <person name="Mitreva M."/>
        </authorList>
    </citation>
    <scope>NUCLEOTIDE SEQUENCE [LARGE SCALE GENOMIC DNA]</scope>
    <source>
        <strain evidence="3">HannoverDv2000</strain>
    </source>
</reference>
<keyword evidence="1" id="KW-0472">Membrane</keyword>
<evidence type="ECO:0000313" key="2">
    <source>
        <dbReference type="EMBL" id="KJH51705.1"/>
    </source>
</evidence>
<keyword evidence="1" id="KW-0812">Transmembrane</keyword>
<keyword evidence="3" id="KW-1185">Reference proteome</keyword>
<gene>
    <name evidence="2" type="ORF">DICVIV_02136</name>
</gene>
<keyword evidence="1" id="KW-1133">Transmembrane helix</keyword>